<evidence type="ECO:0000313" key="7">
    <source>
        <dbReference type="Proteomes" id="UP001168877"/>
    </source>
</evidence>
<name>A0AA39S6E9_ACESA</name>
<dbReference type="AlphaFoldDB" id="A0AA39S6E9"/>
<comment type="caution">
    <text evidence="6">The sequence shown here is derived from an EMBL/GenBank/DDBJ whole genome shotgun (WGS) entry which is preliminary data.</text>
</comment>
<evidence type="ECO:0000256" key="4">
    <source>
        <dbReference type="ARBA" id="ARBA00023163"/>
    </source>
</evidence>
<keyword evidence="7" id="KW-1185">Reference proteome</keyword>
<evidence type="ECO:0000256" key="5">
    <source>
        <dbReference type="ARBA" id="ARBA00023242"/>
    </source>
</evidence>
<evidence type="ECO:0000256" key="2">
    <source>
        <dbReference type="ARBA" id="ARBA00008048"/>
    </source>
</evidence>
<reference evidence="6" key="2">
    <citation type="submission" date="2023-06" db="EMBL/GenBank/DDBJ databases">
        <authorList>
            <person name="Swenson N.G."/>
            <person name="Wegrzyn J.L."/>
            <person name="Mcevoy S.L."/>
        </authorList>
    </citation>
    <scope>NUCLEOTIDE SEQUENCE</scope>
    <source>
        <strain evidence="6">NS2018</strain>
        <tissue evidence="6">Leaf</tissue>
    </source>
</reference>
<comment type="similarity">
    <text evidence="2">Belongs to the Mediator complex subunit 27 family.</text>
</comment>
<gene>
    <name evidence="6" type="ORF">LWI29_007641</name>
</gene>
<reference evidence="6" key="1">
    <citation type="journal article" date="2022" name="Plant J.">
        <title>Strategies of tolerance reflected in two North American maple genomes.</title>
        <authorList>
            <person name="McEvoy S.L."/>
            <person name="Sezen U.U."/>
            <person name="Trouern-Trend A."/>
            <person name="McMahon S.M."/>
            <person name="Schaberg P.G."/>
            <person name="Yang J."/>
            <person name="Wegrzyn J.L."/>
            <person name="Swenson N.G."/>
        </authorList>
    </citation>
    <scope>NUCLEOTIDE SEQUENCE</scope>
    <source>
        <strain evidence="6">NS2018</strain>
    </source>
</reference>
<dbReference type="InterPro" id="IPR021627">
    <property type="entry name" value="Mediator_Med27"/>
</dbReference>
<keyword evidence="5" id="KW-0539">Nucleus</keyword>
<accession>A0AA39S6E9</accession>
<comment type="subcellular location">
    <subcellularLocation>
        <location evidence="1">Nucleus</location>
    </subcellularLocation>
</comment>
<dbReference type="Proteomes" id="UP001168877">
    <property type="component" value="Unassembled WGS sequence"/>
</dbReference>
<evidence type="ECO:0000256" key="1">
    <source>
        <dbReference type="ARBA" id="ARBA00004123"/>
    </source>
</evidence>
<dbReference type="GO" id="GO:0016592">
    <property type="term" value="C:mediator complex"/>
    <property type="evidence" value="ECO:0007669"/>
    <property type="project" value="InterPro"/>
</dbReference>
<sequence>MLFEKEVPNLKIFTYERLDWLKRASSLPRLQSSVAADKVSVDKIAVIELFFPSVFRAVFSLHPVGSIDPDAVAFFRPDEVHAVTALQCFLGISVATFMIQVQGCVYLTSQDTQYRPQSFLGVKRLHNSFHFKRKHNQDLI</sequence>
<keyword evidence="3" id="KW-0805">Transcription regulation</keyword>
<keyword evidence="4" id="KW-0804">Transcription</keyword>
<dbReference type="EMBL" id="JAUESC010000382">
    <property type="protein sequence ID" value="KAK0586476.1"/>
    <property type="molecule type" value="Genomic_DNA"/>
</dbReference>
<protein>
    <submittedName>
        <fullName evidence="6">Uncharacterized protein</fullName>
    </submittedName>
</protein>
<proteinExistence type="inferred from homology"/>
<dbReference type="GO" id="GO:0003713">
    <property type="term" value="F:transcription coactivator activity"/>
    <property type="evidence" value="ECO:0007669"/>
    <property type="project" value="TreeGrafter"/>
</dbReference>
<dbReference type="GO" id="GO:0006357">
    <property type="term" value="P:regulation of transcription by RNA polymerase II"/>
    <property type="evidence" value="ECO:0007669"/>
    <property type="project" value="TreeGrafter"/>
</dbReference>
<evidence type="ECO:0000313" key="6">
    <source>
        <dbReference type="EMBL" id="KAK0586476.1"/>
    </source>
</evidence>
<organism evidence="6 7">
    <name type="scientific">Acer saccharum</name>
    <name type="common">Sugar maple</name>
    <dbReference type="NCBI Taxonomy" id="4024"/>
    <lineage>
        <taxon>Eukaryota</taxon>
        <taxon>Viridiplantae</taxon>
        <taxon>Streptophyta</taxon>
        <taxon>Embryophyta</taxon>
        <taxon>Tracheophyta</taxon>
        <taxon>Spermatophyta</taxon>
        <taxon>Magnoliopsida</taxon>
        <taxon>eudicotyledons</taxon>
        <taxon>Gunneridae</taxon>
        <taxon>Pentapetalae</taxon>
        <taxon>rosids</taxon>
        <taxon>malvids</taxon>
        <taxon>Sapindales</taxon>
        <taxon>Sapindaceae</taxon>
        <taxon>Hippocastanoideae</taxon>
        <taxon>Acereae</taxon>
        <taxon>Acer</taxon>
    </lineage>
</organism>
<dbReference type="PANTHER" id="PTHR13130:SF4">
    <property type="entry name" value="MEDIATOR OF RNA POLYMERASE II TRANSCRIPTION SUBUNIT 27"/>
    <property type="match status" value="1"/>
</dbReference>
<evidence type="ECO:0000256" key="3">
    <source>
        <dbReference type="ARBA" id="ARBA00023015"/>
    </source>
</evidence>
<dbReference type="PANTHER" id="PTHR13130">
    <property type="entry name" value="34 KDA TRANSCRIPTIONAL CO-ACTIVATOR-RELATED"/>
    <property type="match status" value="1"/>
</dbReference>